<feature type="transmembrane region" description="Helical" evidence="8">
    <location>
        <begin position="72"/>
        <end position="95"/>
    </location>
</feature>
<evidence type="ECO:0000256" key="7">
    <source>
        <dbReference type="ARBA" id="ARBA00023136"/>
    </source>
</evidence>
<keyword evidence="10" id="KW-1185">Reference proteome</keyword>
<dbReference type="SUPFAM" id="SSF47240">
    <property type="entry name" value="Ferritin-like"/>
    <property type="match status" value="1"/>
</dbReference>
<dbReference type="GO" id="GO:0004497">
    <property type="term" value="F:monooxygenase activity"/>
    <property type="evidence" value="ECO:0007669"/>
    <property type="project" value="UniProtKB-KW"/>
</dbReference>
<protein>
    <submittedName>
        <fullName evidence="9">Ubiquinone biosynthesis monooxygenase Coq7</fullName>
        <ecNumber evidence="9">1.14.13.-</ecNumber>
    </submittedName>
</protein>
<dbReference type="RefSeq" id="WP_184709000.1">
    <property type="nucleotide sequence ID" value="NZ_JACHKZ010000015.1"/>
</dbReference>
<feature type="transmembrane region" description="Helical" evidence="8">
    <location>
        <begin position="150"/>
        <end position="171"/>
    </location>
</feature>
<accession>A0ABR6RH50</accession>
<reference evidence="9 10" key="1">
    <citation type="submission" date="2020-08" db="EMBL/GenBank/DDBJ databases">
        <title>Functional genomics of gut bacteria from endangered species of beetles.</title>
        <authorList>
            <person name="Carlos-Shanley C."/>
        </authorList>
    </citation>
    <scope>NUCLEOTIDE SEQUENCE [LARGE SCALE GENOMIC DNA]</scope>
    <source>
        <strain evidence="9 10">S00124</strain>
    </source>
</reference>
<sequence length="173" mass="19107">MKATTLAERTLKVNHAGENGAVNIYAAQIVVARVTAPSMVGKLKEFKTHEQEHRAIFWSELQRRGVRRCRSYMLCGIGGYVLGFITALFGLKAIAATTAAVERVVLGHLQSQLRALDGQDEAAVVAISKIVNDEMLHLEQSEVHLDVGQFWPRVLIPIVAASTEFVIWLGMRL</sequence>
<keyword evidence="4 9" id="KW-0560">Oxidoreductase</keyword>
<dbReference type="PANTHER" id="PTHR11237:SF4">
    <property type="entry name" value="5-DEMETHOXYUBIQUINONE HYDROXYLASE, MITOCHONDRIAL"/>
    <property type="match status" value="1"/>
</dbReference>
<dbReference type="EC" id="1.14.13.-" evidence="9"/>
<keyword evidence="2" id="KW-0831">Ubiquinone biosynthesis</keyword>
<keyword evidence="5" id="KW-0408">Iron</keyword>
<dbReference type="EMBL" id="JACHKZ010000015">
    <property type="protein sequence ID" value="MBB6578495.1"/>
    <property type="molecule type" value="Genomic_DNA"/>
</dbReference>
<evidence type="ECO:0000256" key="8">
    <source>
        <dbReference type="SAM" id="Phobius"/>
    </source>
</evidence>
<dbReference type="InterPro" id="IPR009078">
    <property type="entry name" value="Ferritin-like_SF"/>
</dbReference>
<dbReference type="PANTHER" id="PTHR11237">
    <property type="entry name" value="COENZYME Q10 BIOSYNTHESIS PROTEIN 7"/>
    <property type="match status" value="1"/>
</dbReference>
<keyword evidence="7 8" id="KW-0472">Membrane</keyword>
<evidence type="ECO:0000256" key="5">
    <source>
        <dbReference type="ARBA" id="ARBA00023004"/>
    </source>
</evidence>
<dbReference type="Proteomes" id="UP000562492">
    <property type="component" value="Unassembled WGS sequence"/>
</dbReference>
<evidence type="ECO:0000256" key="4">
    <source>
        <dbReference type="ARBA" id="ARBA00023002"/>
    </source>
</evidence>
<name>A0ABR6RH50_9BURK</name>
<comment type="pathway">
    <text evidence="1">Cofactor biosynthesis; ubiquinone biosynthesis.</text>
</comment>
<keyword evidence="3" id="KW-0479">Metal-binding</keyword>
<dbReference type="Pfam" id="PF03232">
    <property type="entry name" value="COQ7"/>
    <property type="match status" value="1"/>
</dbReference>
<comment type="caution">
    <text evidence="9">The sequence shown here is derived from an EMBL/GenBank/DDBJ whole genome shotgun (WGS) entry which is preliminary data.</text>
</comment>
<gene>
    <name evidence="9" type="ORF">HNP33_002577</name>
</gene>
<evidence type="ECO:0000256" key="2">
    <source>
        <dbReference type="ARBA" id="ARBA00022688"/>
    </source>
</evidence>
<keyword evidence="8" id="KW-1133">Transmembrane helix</keyword>
<proteinExistence type="predicted"/>
<evidence type="ECO:0000313" key="10">
    <source>
        <dbReference type="Proteomes" id="UP000562492"/>
    </source>
</evidence>
<keyword evidence="6 9" id="KW-0503">Monooxygenase</keyword>
<organism evidence="9 10">
    <name type="scientific">Comamonas odontotermitis</name>
    <dbReference type="NCBI Taxonomy" id="379895"/>
    <lineage>
        <taxon>Bacteria</taxon>
        <taxon>Pseudomonadati</taxon>
        <taxon>Pseudomonadota</taxon>
        <taxon>Betaproteobacteria</taxon>
        <taxon>Burkholderiales</taxon>
        <taxon>Comamonadaceae</taxon>
        <taxon>Comamonas</taxon>
    </lineage>
</organism>
<evidence type="ECO:0000256" key="6">
    <source>
        <dbReference type="ARBA" id="ARBA00023033"/>
    </source>
</evidence>
<dbReference type="InterPro" id="IPR011566">
    <property type="entry name" value="Ubq_synth_Coq7"/>
</dbReference>
<keyword evidence="8" id="KW-0812">Transmembrane</keyword>
<evidence type="ECO:0000256" key="1">
    <source>
        <dbReference type="ARBA" id="ARBA00004749"/>
    </source>
</evidence>
<evidence type="ECO:0000313" key="9">
    <source>
        <dbReference type="EMBL" id="MBB6578495.1"/>
    </source>
</evidence>
<evidence type="ECO:0000256" key="3">
    <source>
        <dbReference type="ARBA" id="ARBA00022723"/>
    </source>
</evidence>
<keyword evidence="9" id="KW-0830">Ubiquinone</keyword>